<comment type="caution">
    <text evidence="2">The sequence shown here is derived from an EMBL/GenBank/DDBJ whole genome shotgun (WGS) entry which is preliminary data.</text>
</comment>
<organism evidence="2 3">
    <name type="scientific">Profundicola chukchiensis</name>
    <dbReference type="NCBI Taxonomy" id="2961959"/>
    <lineage>
        <taxon>Bacteria</taxon>
        <taxon>Pseudomonadati</taxon>
        <taxon>Bacteroidota</taxon>
        <taxon>Flavobacteriia</taxon>
        <taxon>Flavobacteriales</taxon>
        <taxon>Weeksellaceae</taxon>
        <taxon>Profundicola</taxon>
    </lineage>
</organism>
<keyword evidence="3" id="KW-1185">Reference proteome</keyword>
<dbReference type="Pfam" id="PF09411">
    <property type="entry name" value="PagL"/>
    <property type="match status" value="1"/>
</dbReference>
<feature type="signal peptide" evidence="1">
    <location>
        <begin position="1"/>
        <end position="18"/>
    </location>
</feature>
<dbReference type="GO" id="GO:0016787">
    <property type="term" value="F:hydrolase activity"/>
    <property type="evidence" value="ECO:0007669"/>
    <property type="project" value="UniProtKB-KW"/>
</dbReference>
<evidence type="ECO:0000313" key="3">
    <source>
        <dbReference type="Proteomes" id="UP001152599"/>
    </source>
</evidence>
<name>A0A9X4RXD3_9FLAO</name>
<sequence>MRNFYLIFILSLFNMVQAQNDIYVGVSYGTSDIFRKDDASHYNYKNTEFGVFVIKDFAWKSNADKSIKKHWFLQPKLNYGQFTFLVDDHEQDIYRASLGGGIKFEKELRKLALHARFGLNAGYQSGYYQRLEKGVYFAEKLNLGLRFNLNPRMKSFIDIGAMHISNANFYPLNRGLEVFFIELGIQIPNKKTEKF</sequence>
<dbReference type="Proteomes" id="UP001152599">
    <property type="component" value="Unassembled WGS sequence"/>
</dbReference>
<evidence type="ECO:0000256" key="1">
    <source>
        <dbReference type="SAM" id="SignalP"/>
    </source>
</evidence>
<evidence type="ECO:0000313" key="2">
    <source>
        <dbReference type="EMBL" id="MDG4946169.1"/>
    </source>
</evidence>
<keyword evidence="1" id="KW-0732">Signal</keyword>
<feature type="chain" id="PRO_5040991611" evidence="1">
    <location>
        <begin position="19"/>
        <end position="195"/>
    </location>
</feature>
<keyword evidence="2" id="KW-0378">Hydrolase</keyword>
<gene>
    <name evidence="2" type="ORF">NMK71_07055</name>
</gene>
<dbReference type="InterPro" id="IPR018550">
    <property type="entry name" value="Lipid-A_deacylase-rel"/>
</dbReference>
<dbReference type="Gene3D" id="2.40.160.20">
    <property type="match status" value="1"/>
</dbReference>
<reference evidence="2" key="1">
    <citation type="submission" date="2022-07" db="EMBL/GenBank/DDBJ databases">
        <title>Description and genome-wide analysis of Profundicola chukchiensis gen. nov., sp. nov., marine bacteria isolated from bottom sediments of the Chukchi Sea.</title>
        <authorList>
            <person name="Romanenko L."/>
            <person name="Otstavnykh N."/>
            <person name="Kurilenko V."/>
            <person name="Eremeev V."/>
            <person name="Velansky P."/>
            <person name="Mikhailov V."/>
            <person name="Isaeva M."/>
        </authorList>
    </citation>
    <scope>NUCLEOTIDE SEQUENCE</scope>
    <source>
        <strain evidence="2">KMM 9713</strain>
    </source>
</reference>
<dbReference type="AlphaFoldDB" id="A0A9X4RXD3"/>
<protein>
    <submittedName>
        <fullName evidence="2">Acyloxyacyl hydrolase</fullName>
    </submittedName>
</protein>
<accession>A0A9X4RXD3</accession>
<dbReference type="EMBL" id="JANCMU010000003">
    <property type="protein sequence ID" value="MDG4946169.1"/>
    <property type="molecule type" value="Genomic_DNA"/>
</dbReference>
<proteinExistence type="predicted"/>
<dbReference type="RefSeq" id="WP_304420649.1">
    <property type="nucleotide sequence ID" value="NZ_JANCMU010000003.1"/>
</dbReference>